<keyword evidence="3" id="KW-1185">Reference proteome</keyword>
<evidence type="ECO:0000256" key="1">
    <source>
        <dbReference type="SAM" id="Phobius"/>
    </source>
</evidence>
<proteinExistence type="predicted"/>
<dbReference type="EMBL" id="CP002057">
    <property type="protein sequence ID" value="ADI36336.1"/>
    <property type="molecule type" value="Genomic_DNA"/>
</dbReference>
<dbReference type="InParanoid" id="D7DT76"/>
<dbReference type="AlphaFoldDB" id="D7DT76"/>
<reference evidence="2 3" key="1">
    <citation type="submission" date="2010-05" db="EMBL/GenBank/DDBJ databases">
        <title>Complete sequence of Methanococcus voltae A3.</title>
        <authorList>
            <consortium name="US DOE Joint Genome Institute"/>
            <person name="Lucas S."/>
            <person name="Copeland A."/>
            <person name="Lapidus A."/>
            <person name="Cheng J.-F."/>
            <person name="Bruce D."/>
            <person name="Goodwin L."/>
            <person name="Pitluck S."/>
            <person name="Lowry S."/>
            <person name="Clum A."/>
            <person name="Land M."/>
            <person name="Hauser L."/>
            <person name="Kyrpides N."/>
            <person name="Mikhailova N."/>
            <person name="Whitman W.B."/>
            <person name="Woyke T."/>
        </authorList>
    </citation>
    <scope>NUCLEOTIDE SEQUENCE [LARGE SCALE GENOMIC DNA]</scope>
    <source>
        <strain evidence="3">ATCC BAA-1334 / A3</strain>
    </source>
</reference>
<dbReference type="STRING" id="456320.Mvol_0677"/>
<keyword evidence="1" id="KW-0812">Transmembrane</keyword>
<name>D7DT76_METV3</name>
<gene>
    <name evidence="2" type="ordered locus">Mvol_0677</name>
</gene>
<accession>D7DT76</accession>
<keyword evidence="1" id="KW-0472">Membrane</keyword>
<organism evidence="2 3">
    <name type="scientific">Methanococcus voltae (strain ATCC BAA-1334 / A3)</name>
    <dbReference type="NCBI Taxonomy" id="456320"/>
    <lineage>
        <taxon>Archaea</taxon>
        <taxon>Methanobacteriati</taxon>
        <taxon>Methanobacteriota</taxon>
        <taxon>Methanomada group</taxon>
        <taxon>Methanococci</taxon>
        <taxon>Methanococcales</taxon>
        <taxon>Methanococcaceae</taxon>
        <taxon>Methanococcus</taxon>
    </lineage>
</organism>
<dbReference type="HOGENOM" id="CLU_3178648_0_0_2"/>
<dbReference type="Proteomes" id="UP000007722">
    <property type="component" value="Chromosome"/>
</dbReference>
<dbReference type="KEGG" id="mvo:Mvol_0677"/>
<feature type="transmembrane region" description="Helical" evidence="1">
    <location>
        <begin position="6"/>
        <end position="30"/>
    </location>
</feature>
<keyword evidence="1" id="KW-1133">Transmembrane helix</keyword>
<evidence type="ECO:0000313" key="2">
    <source>
        <dbReference type="EMBL" id="ADI36336.1"/>
    </source>
</evidence>
<sequence>MTGDEFTYVIIGFYVFAILIAFILLIKVIWDRYKNKDDSKYDKIKK</sequence>
<evidence type="ECO:0000313" key="3">
    <source>
        <dbReference type="Proteomes" id="UP000007722"/>
    </source>
</evidence>
<protein>
    <submittedName>
        <fullName evidence="2">Uncharacterized protein</fullName>
    </submittedName>
</protein>